<dbReference type="InterPro" id="IPR041667">
    <property type="entry name" value="Cupin_8"/>
</dbReference>
<dbReference type="Pfam" id="PF13621">
    <property type="entry name" value="Cupin_8"/>
    <property type="match status" value="1"/>
</dbReference>
<evidence type="ECO:0000259" key="1">
    <source>
        <dbReference type="PROSITE" id="PS51184"/>
    </source>
</evidence>
<dbReference type="InterPro" id="IPR003347">
    <property type="entry name" value="JmjC_dom"/>
</dbReference>
<dbReference type="Gene3D" id="2.60.120.650">
    <property type="entry name" value="Cupin"/>
    <property type="match status" value="1"/>
</dbReference>
<keyword evidence="3" id="KW-1185">Reference proteome</keyword>
<proteinExistence type="predicted"/>
<evidence type="ECO:0000313" key="3">
    <source>
        <dbReference type="Proteomes" id="UP001589943"/>
    </source>
</evidence>
<dbReference type="RefSeq" id="WP_379479470.1">
    <property type="nucleotide sequence ID" value="NZ_JBHLTL010000001.1"/>
</dbReference>
<sequence length="282" mass="30896">MSTTAAFPAAARQAFGGAYPNDPVRLNHGLVGHRLLTLDALADLAQALPSDSIEYNPGNLPIGIAPEAVPTPQLGVIDTIRRIGDAGSWVALKRIEQVSEYAELLRDTLGELQDIVVPRTGPMLQLEGFVFITSPGGVTPFHFDPEHNILLQIRGSKVMTMFPVEDEELLSAQAHEAFHLGQHHRNLPWRDAFAAKGTTWELTAGEALHVPVKRPHWVQNGPEASISLSVTWRSEWSYAEADARAFNAVLRKAGLTPKSPGLYPDQNRAKALAYRAIRRVRG</sequence>
<gene>
    <name evidence="2" type="ORF">ACFFF7_00830</name>
</gene>
<dbReference type="SUPFAM" id="SSF51197">
    <property type="entry name" value="Clavaminate synthase-like"/>
    <property type="match status" value="1"/>
</dbReference>
<organism evidence="2 3">
    <name type="scientific">Novosphingobium aquiterrae</name>
    <dbReference type="NCBI Taxonomy" id="624388"/>
    <lineage>
        <taxon>Bacteria</taxon>
        <taxon>Pseudomonadati</taxon>
        <taxon>Pseudomonadota</taxon>
        <taxon>Alphaproteobacteria</taxon>
        <taxon>Sphingomonadales</taxon>
        <taxon>Sphingomonadaceae</taxon>
        <taxon>Novosphingobium</taxon>
    </lineage>
</organism>
<dbReference type="PROSITE" id="PS51184">
    <property type="entry name" value="JMJC"/>
    <property type="match status" value="1"/>
</dbReference>
<comment type="caution">
    <text evidence="2">The sequence shown here is derived from an EMBL/GenBank/DDBJ whole genome shotgun (WGS) entry which is preliminary data.</text>
</comment>
<name>A0ABV6PDP8_9SPHN</name>
<dbReference type="SMART" id="SM00558">
    <property type="entry name" value="JmjC"/>
    <property type="match status" value="1"/>
</dbReference>
<evidence type="ECO:0000313" key="2">
    <source>
        <dbReference type="EMBL" id="MFC0587951.1"/>
    </source>
</evidence>
<protein>
    <submittedName>
        <fullName evidence="2">Cupin-like domain-containing protein</fullName>
    </submittedName>
</protein>
<reference evidence="2 3" key="1">
    <citation type="submission" date="2024-09" db="EMBL/GenBank/DDBJ databases">
        <authorList>
            <person name="Sun Q."/>
            <person name="Mori K."/>
        </authorList>
    </citation>
    <scope>NUCLEOTIDE SEQUENCE [LARGE SCALE GENOMIC DNA]</scope>
    <source>
        <strain evidence="2 3">NCAIM B.02537</strain>
    </source>
</reference>
<dbReference type="EMBL" id="JBHLTL010000001">
    <property type="protein sequence ID" value="MFC0587951.1"/>
    <property type="molecule type" value="Genomic_DNA"/>
</dbReference>
<accession>A0ABV6PDP8</accession>
<dbReference type="PANTHER" id="PTHR12461">
    <property type="entry name" value="HYPOXIA-INDUCIBLE FACTOR 1 ALPHA INHIBITOR-RELATED"/>
    <property type="match status" value="1"/>
</dbReference>
<feature type="domain" description="JmjC" evidence="1">
    <location>
        <begin position="93"/>
        <end position="249"/>
    </location>
</feature>
<dbReference type="PANTHER" id="PTHR12461:SF105">
    <property type="entry name" value="HYPOXIA-INDUCIBLE FACTOR 1-ALPHA INHIBITOR"/>
    <property type="match status" value="1"/>
</dbReference>
<dbReference type="Proteomes" id="UP001589943">
    <property type="component" value="Unassembled WGS sequence"/>
</dbReference>